<dbReference type="InterPro" id="IPR036788">
    <property type="entry name" value="T_IF-3_C_sf"/>
</dbReference>
<keyword evidence="3" id="KW-0648">Protein biosynthesis</keyword>
<reference evidence="8" key="1">
    <citation type="submission" date="2016-04" db="EMBL/GenBank/DDBJ databases">
        <authorList>
            <person name="Szabo Gitta"/>
        </authorList>
    </citation>
    <scope>NUCLEOTIDE SEQUENCE [LARGE SCALE GENOMIC DNA]</scope>
</reference>
<dbReference type="GO" id="GO:0016020">
    <property type="term" value="C:membrane"/>
    <property type="evidence" value="ECO:0007669"/>
    <property type="project" value="TreeGrafter"/>
</dbReference>
<dbReference type="Gene3D" id="3.10.20.80">
    <property type="entry name" value="Translation initiation factor 3 (IF-3), N-terminal domain"/>
    <property type="match status" value="1"/>
</dbReference>
<evidence type="ECO:0000256" key="1">
    <source>
        <dbReference type="ARBA" id="ARBA00005439"/>
    </source>
</evidence>
<dbReference type="Pfam" id="PF00707">
    <property type="entry name" value="IF3_C"/>
    <property type="match status" value="1"/>
</dbReference>
<evidence type="ECO:0000259" key="5">
    <source>
        <dbReference type="Pfam" id="PF00707"/>
    </source>
</evidence>
<dbReference type="AlphaFoldDB" id="A0A1C3K901"/>
<proteinExistence type="inferred from homology"/>
<dbReference type="Proteomes" id="UP000092845">
    <property type="component" value="Unassembled WGS sequence"/>
</dbReference>
<dbReference type="Gene3D" id="3.30.110.10">
    <property type="entry name" value="Translation initiation factor 3 (IF-3), C-terminal domain"/>
    <property type="match status" value="1"/>
</dbReference>
<organism evidence="7 8">
    <name type="scientific">Tremblaya princeps</name>
    <dbReference type="NCBI Taxonomy" id="189385"/>
    <lineage>
        <taxon>Bacteria</taxon>
        <taxon>Pseudomonadati</taxon>
        <taxon>Pseudomonadota</taxon>
        <taxon>Betaproteobacteria</taxon>
        <taxon>Candidatus Tremblayella</taxon>
    </lineage>
</organism>
<dbReference type="Pfam" id="PF05198">
    <property type="entry name" value="IF3_N"/>
    <property type="match status" value="1"/>
</dbReference>
<dbReference type="GO" id="GO:0043022">
    <property type="term" value="F:ribosome binding"/>
    <property type="evidence" value="ECO:0007669"/>
    <property type="project" value="TreeGrafter"/>
</dbReference>
<dbReference type="SUPFAM" id="SSF54364">
    <property type="entry name" value="Translation initiation factor IF3, N-terminal domain"/>
    <property type="match status" value="1"/>
</dbReference>
<dbReference type="SUPFAM" id="SSF55200">
    <property type="entry name" value="Translation initiation factor IF3, C-terminal domain"/>
    <property type="match status" value="1"/>
</dbReference>
<evidence type="ECO:0000259" key="6">
    <source>
        <dbReference type="Pfam" id="PF05198"/>
    </source>
</evidence>
<name>A0A1C3K901_TREPR</name>
<keyword evidence="2 7" id="KW-0396">Initiation factor</keyword>
<evidence type="ECO:0000256" key="4">
    <source>
        <dbReference type="NCBIfam" id="TIGR00168"/>
    </source>
</evidence>
<dbReference type="NCBIfam" id="TIGR00168">
    <property type="entry name" value="infC"/>
    <property type="match status" value="1"/>
</dbReference>
<dbReference type="InterPro" id="IPR001288">
    <property type="entry name" value="Translation_initiation_fac_3"/>
</dbReference>
<protein>
    <recommendedName>
        <fullName evidence="4">Translation initiation factor IF-3</fullName>
    </recommendedName>
</protein>
<dbReference type="PANTHER" id="PTHR10938">
    <property type="entry name" value="TRANSLATION INITIATION FACTOR IF-3"/>
    <property type="match status" value="1"/>
</dbReference>
<dbReference type="GO" id="GO:0005829">
    <property type="term" value="C:cytosol"/>
    <property type="evidence" value="ECO:0007669"/>
    <property type="project" value="TreeGrafter"/>
</dbReference>
<comment type="similarity">
    <text evidence="1">Belongs to the IF-3 family.</text>
</comment>
<evidence type="ECO:0000256" key="3">
    <source>
        <dbReference type="ARBA" id="ARBA00022917"/>
    </source>
</evidence>
<dbReference type="PANTHER" id="PTHR10938:SF0">
    <property type="entry name" value="TRANSLATION INITIATION FACTOR IF-3, MITOCHONDRIAL"/>
    <property type="match status" value="1"/>
</dbReference>
<sequence>MRRMLWLALAFSLACYGTRLRLNQYSLRQRNGRRRLHQGIGGHISTGRTTNRVNGDITGTMVRVIGLDGKAMGVMSTERALRASRELGTDLVEVAQNGAPPVCRMMDAGKHKYQISKRLHRVRSRQRVVQVKDLRFSICIGAEDYRIKVCKCIEILRSGDSVRATVHFRGREMRHQGAGAQLLSRIGSDLSPHGISRGNVRREDRQMSIMITPLSSSTVRECQG</sequence>
<dbReference type="GO" id="GO:0003743">
    <property type="term" value="F:translation initiation factor activity"/>
    <property type="evidence" value="ECO:0007669"/>
    <property type="project" value="UniProtKB-UniRule"/>
</dbReference>
<evidence type="ECO:0000313" key="7">
    <source>
        <dbReference type="EMBL" id="SBT63000.1"/>
    </source>
</evidence>
<dbReference type="InterPro" id="IPR019815">
    <property type="entry name" value="Translation_initiation_fac_3_C"/>
</dbReference>
<dbReference type="InterPro" id="IPR019814">
    <property type="entry name" value="Translation_initiation_fac_3_N"/>
</dbReference>
<gene>
    <name evidence="7" type="primary">infC</name>
    <name evidence="7" type="ORF">TREMTM_C_00480</name>
</gene>
<feature type="domain" description="Translation initiation factor 3 N-terminal" evidence="6">
    <location>
        <begin position="53"/>
        <end position="119"/>
    </location>
</feature>
<evidence type="ECO:0000256" key="2">
    <source>
        <dbReference type="ARBA" id="ARBA00022540"/>
    </source>
</evidence>
<evidence type="ECO:0000313" key="8">
    <source>
        <dbReference type="Proteomes" id="UP000092845"/>
    </source>
</evidence>
<feature type="domain" description="Translation initiation factor 3 C-terminal" evidence="5">
    <location>
        <begin position="129"/>
        <end position="213"/>
    </location>
</feature>
<dbReference type="EMBL" id="FLRF01000003">
    <property type="protein sequence ID" value="SBT63000.1"/>
    <property type="molecule type" value="Genomic_DNA"/>
</dbReference>
<dbReference type="InterPro" id="IPR036787">
    <property type="entry name" value="T_IF-3_N_sf"/>
</dbReference>
<accession>A0A1C3K901</accession>
<dbReference type="PROSITE" id="PS51257">
    <property type="entry name" value="PROKAR_LIPOPROTEIN"/>
    <property type="match status" value="1"/>
</dbReference>
<dbReference type="GO" id="GO:0032790">
    <property type="term" value="P:ribosome disassembly"/>
    <property type="evidence" value="ECO:0007669"/>
    <property type="project" value="TreeGrafter"/>
</dbReference>